<reference evidence="4" key="1">
    <citation type="submission" date="2023-03" db="EMBL/GenBank/DDBJ databases">
        <title>Andean soil-derived lignocellulolytic bacterial consortium as a source of novel taxa and putative plastic-active enzymes.</title>
        <authorList>
            <person name="Diaz-Garcia L."/>
            <person name="Chuvochina M."/>
            <person name="Feuerriegel G."/>
            <person name="Bunk B."/>
            <person name="Sproer C."/>
            <person name="Streit W.R."/>
            <person name="Rodriguez L.M."/>
            <person name="Overmann J."/>
            <person name="Jimenez D.J."/>
        </authorList>
    </citation>
    <scope>NUCLEOTIDE SEQUENCE</scope>
    <source>
        <strain evidence="4">MAG 4196</strain>
    </source>
</reference>
<dbReference type="PANTHER" id="PTHR30055">
    <property type="entry name" value="HTH-TYPE TRANSCRIPTIONAL REGULATOR RUTR"/>
    <property type="match status" value="1"/>
</dbReference>
<dbReference type="PRINTS" id="PR00455">
    <property type="entry name" value="HTHTETR"/>
</dbReference>
<dbReference type="InterPro" id="IPR036271">
    <property type="entry name" value="Tet_transcr_reg_TetR-rel_C_sf"/>
</dbReference>
<dbReference type="Pfam" id="PF00440">
    <property type="entry name" value="TetR_N"/>
    <property type="match status" value="1"/>
</dbReference>
<dbReference type="InterPro" id="IPR050109">
    <property type="entry name" value="HTH-type_TetR-like_transc_reg"/>
</dbReference>
<feature type="domain" description="HTH tetR-type" evidence="3">
    <location>
        <begin position="13"/>
        <end position="73"/>
    </location>
</feature>
<dbReference type="PROSITE" id="PS50977">
    <property type="entry name" value="HTH_TETR_2"/>
    <property type="match status" value="1"/>
</dbReference>
<protein>
    <submittedName>
        <fullName evidence="4">TetR/AcrR family transcriptional regulator</fullName>
    </submittedName>
</protein>
<dbReference type="PROSITE" id="PS01081">
    <property type="entry name" value="HTH_TETR_1"/>
    <property type="match status" value="1"/>
</dbReference>
<accession>A0AAJ6AZC9</accession>
<dbReference type="InterPro" id="IPR023772">
    <property type="entry name" value="DNA-bd_HTH_TetR-type_CS"/>
</dbReference>
<dbReference type="PANTHER" id="PTHR30055:SF148">
    <property type="entry name" value="TETR-FAMILY TRANSCRIPTIONAL REGULATOR"/>
    <property type="match status" value="1"/>
</dbReference>
<dbReference type="GO" id="GO:0003700">
    <property type="term" value="F:DNA-binding transcription factor activity"/>
    <property type="evidence" value="ECO:0007669"/>
    <property type="project" value="TreeGrafter"/>
</dbReference>
<evidence type="ECO:0000256" key="2">
    <source>
        <dbReference type="PROSITE-ProRule" id="PRU00335"/>
    </source>
</evidence>
<dbReference type="Pfam" id="PF17937">
    <property type="entry name" value="TetR_C_28"/>
    <property type="match status" value="1"/>
</dbReference>
<dbReference type="Gene3D" id="1.10.357.10">
    <property type="entry name" value="Tetracycline Repressor, domain 2"/>
    <property type="match status" value="1"/>
</dbReference>
<dbReference type="Proteomes" id="UP001217476">
    <property type="component" value="Chromosome"/>
</dbReference>
<proteinExistence type="predicted"/>
<dbReference type="InterPro" id="IPR009057">
    <property type="entry name" value="Homeodomain-like_sf"/>
</dbReference>
<gene>
    <name evidence="4" type="ORF">P0Y65_12660</name>
</gene>
<feature type="DNA-binding region" description="H-T-H motif" evidence="2">
    <location>
        <begin position="36"/>
        <end position="55"/>
    </location>
</feature>
<evidence type="ECO:0000256" key="1">
    <source>
        <dbReference type="ARBA" id="ARBA00023125"/>
    </source>
</evidence>
<dbReference type="AlphaFoldDB" id="A0AAJ6AZC9"/>
<dbReference type="InterPro" id="IPR001647">
    <property type="entry name" value="HTH_TetR"/>
</dbReference>
<dbReference type="InterPro" id="IPR041479">
    <property type="entry name" value="TetR_CgmR_C"/>
</dbReference>
<sequence length="185" mass="20493">MTSNAYMRKKQPDAVKRALLDAAVRIATEQGVQGVTVQAVATAAGVTKGGLFHHFPNKQALIDGVYLDLIEKMDAEIDEHMADDLEAKGRFTRAYVETMLSGSDFGANSPWVALSVTMLADPGNNLAFLEWLDGRLERHRETDANPTLEIVRFAADGAWFTYIDKAPDPVRLEELRDRLIAMTRS</sequence>
<dbReference type="SUPFAM" id="SSF46689">
    <property type="entry name" value="Homeodomain-like"/>
    <property type="match status" value="1"/>
</dbReference>
<organism evidence="4 5">
    <name type="scientific">Candidatus Devosia phytovorans</name>
    <dbReference type="NCBI Taxonomy" id="3121372"/>
    <lineage>
        <taxon>Bacteria</taxon>
        <taxon>Pseudomonadati</taxon>
        <taxon>Pseudomonadota</taxon>
        <taxon>Alphaproteobacteria</taxon>
        <taxon>Hyphomicrobiales</taxon>
        <taxon>Devosiaceae</taxon>
        <taxon>Devosia</taxon>
    </lineage>
</organism>
<name>A0AAJ6AZC9_9HYPH</name>
<evidence type="ECO:0000313" key="5">
    <source>
        <dbReference type="Proteomes" id="UP001217476"/>
    </source>
</evidence>
<dbReference type="SUPFAM" id="SSF48498">
    <property type="entry name" value="Tetracyclin repressor-like, C-terminal domain"/>
    <property type="match status" value="1"/>
</dbReference>
<evidence type="ECO:0000313" key="4">
    <source>
        <dbReference type="EMBL" id="WEK03054.1"/>
    </source>
</evidence>
<dbReference type="EMBL" id="CP119312">
    <property type="protein sequence ID" value="WEK03054.1"/>
    <property type="molecule type" value="Genomic_DNA"/>
</dbReference>
<evidence type="ECO:0000259" key="3">
    <source>
        <dbReference type="PROSITE" id="PS50977"/>
    </source>
</evidence>
<keyword evidence="1 2" id="KW-0238">DNA-binding</keyword>
<dbReference type="GO" id="GO:0000976">
    <property type="term" value="F:transcription cis-regulatory region binding"/>
    <property type="evidence" value="ECO:0007669"/>
    <property type="project" value="TreeGrafter"/>
</dbReference>